<evidence type="ECO:0000256" key="1">
    <source>
        <dbReference type="SAM" id="MobiDB-lite"/>
    </source>
</evidence>
<gene>
    <name evidence="2" type="ORF">RP166_2700</name>
</gene>
<feature type="compositionally biased region" description="Polar residues" evidence="1">
    <location>
        <begin position="1"/>
        <end position="11"/>
    </location>
</feature>
<sequence length="47" mass="5563">MSDAMTETYQGTHFKDRSTTKTHKGKWINLHHSNKTFKNKKKLSKNK</sequence>
<dbReference type="AlphaFoldDB" id="A0A859I9G2"/>
<protein>
    <submittedName>
        <fullName evidence="2">Uncharacterized protein</fullName>
    </submittedName>
</protein>
<dbReference type="Proteomes" id="UP000509122">
    <property type="component" value="Chromosome"/>
</dbReference>
<evidence type="ECO:0000313" key="3">
    <source>
        <dbReference type="Proteomes" id="UP000509122"/>
    </source>
</evidence>
<evidence type="ECO:0000313" key="2">
    <source>
        <dbReference type="EMBL" id="QKX95264.1"/>
    </source>
</evidence>
<reference evidence="2 3" key="1">
    <citation type="submission" date="2020-06" db="EMBL/GenBank/DDBJ databases">
        <title>Complete genome sequence of Candidatus Phytoplasma asteris RP166.</title>
        <authorList>
            <person name="Cho S.-T."/>
            <person name="Zwolinska A."/>
            <person name="Huang W."/>
            <person name="Wouters R."/>
            <person name="Hogenhout S.A."/>
            <person name="Kuo C.-H."/>
        </authorList>
    </citation>
    <scope>NUCLEOTIDE SEQUENCE [LARGE SCALE GENOMIC DNA]</scope>
    <source>
        <strain evidence="2">RP166</strain>
    </source>
</reference>
<feature type="region of interest" description="Disordered" evidence="1">
    <location>
        <begin position="1"/>
        <end position="47"/>
    </location>
</feature>
<name>A0A859I9G2_9MOLU</name>
<organism evidence="2 3">
    <name type="scientific">Rapeseed phyllody phytoplasma</name>
    <dbReference type="NCBI Taxonomy" id="2490543"/>
    <lineage>
        <taxon>Bacteria</taxon>
        <taxon>Bacillati</taxon>
        <taxon>Mycoplasmatota</taxon>
        <taxon>Mollicutes</taxon>
        <taxon>Acholeplasmatales</taxon>
        <taxon>Acholeplasmataceae</taxon>
        <taxon>Candidatus Phytoplasma</taxon>
        <taxon>16SrI (Aster yellows group)</taxon>
    </lineage>
</organism>
<dbReference type="KEGG" id="rphy:RP166_2700"/>
<accession>A0A859I9G2</accession>
<dbReference type="EMBL" id="CP055264">
    <property type="protein sequence ID" value="QKX95264.1"/>
    <property type="molecule type" value="Genomic_DNA"/>
</dbReference>
<feature type="compositionally biased region" description="Basic residues" evidence="1">
    <location>
        <begin position="32"/>
        <end position="47"/>
    </location>
</feature>
<proteinExistence type="predicted"/>